<evidence type="ECO:0000256" key="3">
    <source>
        <dbReference type="SAM" id="Phobius"/>
    </source>
</evidence>
<dbReference type="PANTHER" id="PTHR32089:SF112">
    <property type="entry name" value="LYSOZYME-LIKE PROTEIN-RELATED"/>
    <property type="match status" value="1"/>
</dbReference>
<dbReference type="SUPFAM" id="SSF58104">
    <property type="entry name" value="Methyl-accepting chemotaxis protein (MCP) signaling domain"/>
    <property type="match status" value="1"/>
</dbReference>
<keyword evidence="3" id="KW-0472">Membrane</keyword>
<protein>
    <submittedName>
        <fullName evidence="5">Methyl-accepting chemotaxis protein</fullName>
    </submittedName>
</protein>
<dbReference type="RefSeq" id="WP_132242222.1">
    <property type="nucleotide sequence ID" value="NZ_SLWV01000002.1"/>
</dbReference>
<dbReference type="AlphaFoldDB" id="A0A4R2KXP6"/>
<dbReference type="Proteomes" id="UP000294919">
    <property type="component" value="Unassembled WGS sequence"/>
</dbReference>
<dbReference type="Gene3D" id="1.10.287.950">
    <property type="entry name" value="Methyl-accepting chemotaxis protein"/>
    <property type="match status" value="1"/>
</dbReference>
<dbReference type="PANTHER" id="PTHR32089">
    <property type="entry name" value="METHYL-ACCEPTING CHEMOTAXIS PROTEIN MCPB"/>
    <property type="match status" value="1"/>
</dbReference>
<keyword evidence="3" id="KW-1133">Transmembrane helix</keyword>
<evidence type="ECO:0000256" key="1">
    <source>
        <dbReference type="ARBA" id="ARBA00023224"/>
    </source>
</evidence>
<keyword evidence="3" id="KW-0812">Transmembrane</keyword>
<dbReference type="GO" id="GO:0007165">
    <property type="term" value="P:signal transduction"/>
    <property type="evidence" value="ECO:0007669"/>
    <property type="project" value="UniProtKB-KW"/>
</dbReference>
<feature type="transmembrane region" description="Helical" evidence="3">
    <location>
        <begin position="51"/>
        <end position="70"/>
    </location>
</feature>
<evidence type="ECO:0000313" key="5">
    <source>
        <dbReference type="EMBL" id="TCO79381.1"/>
    </source>
</evidence>
<sequence>MLKKFKVKSKQKSIYPSIKNLFKKIPIPSSIKLFFKHRQTSLPIHKQISHAFVYLITLILFVSIITNFSLHLSSNNLKKVETIINEQLILSSKIQFYSLQTNITFQRYLAGNNSIHDVKKNLTVMDETTKSFLQSFHEQDNYSEKKDFLKEIQSFQTIYKRLQEHIEHLPTTFLDRTKATKDTLVLLSLDRVEKMNTSSNKINTYTVNHTKPIIKKIHKQNNIYSLLSIIIGVLSVAISLYFVFAITSKVTAFRDHIHLLTKKLLHETNDMMEISSTVKDDATSSNENLFSISRNVAFFHSGADEIGTNIDQVSDGISHVSRLNQELTHSSTKTIDFVHQTQNRIYSFSGELKENITAIYHIVESLHENLLQITEASDEVRILSDKVNNIQSILTSITNISKKTNLLALNASIEAAHAGEYGRGFTIVAEEIRSLANQSSQNAQEIECIIKELTQFSTATIKMLNESTKGAVTSIDKTKKIITIFDEVDNLFSAVVHDIENIKNLTALVSQSSSKTTHESEQMKDYSQNITAKTQTFLSSIQEFGSTLTTIINATQTSLNGIHHQFKLLGDQKKNIENIYQAVKNL</sequence>
<dbReference type="GO" id="GO:0016020">
    <property type="term" value="C:membrane"/>
    <property type="evidence" value="ECO:0007669"/>
    <property type="project" value="InterPro"/>
</dbReference>
<feature type="domain" description="Methyl-accepting transducer" evidence="4">
    <location>
        <begin position="281"/>
        <end position="527"/>
    </location>
</feature>
<name>A0A4R2KXP6_9FIRM</name>
<organism evidence="5 6">
    <name type="scientific">Marinisporobacter balticus</name>
    <dbReference type="NCBI Taxonomy" id="2018667"/>
    <lineage>
        <taxon>Bacteria</taxon>
        <taxon>Bacillati</taxon>
        <taxon>Bacillota</taxon>
        <taxon>Clostridia</taxon>
        <taxon>Peptostreptococcales</taxon>
        <taxon>Thermotaleaceae</taxon>
        <taxon>Marinisporobacter</taxon>
    </lineage>
</organism>
<dbReference type="PROSITE" id="PS50111">
    <property type="entry name" value="CHEMOTAXIS_TRANSDUC_2"/>
    <property type="match status" value="1"/>
</dbReference>
<accession>A0A4R2KXP6</accession>
<evidence type="ECO:0000259" key="4">
    <source>
        <dbReference type="PROSITE" id="PS50111"/>
    </source>
</evidence>
<evidence type="ECO:0000313" key="6">
    <source>
        <dbReference type="Proteomes" id="UP000294919"/>
    </source>
</evidence>
<evidence type="ECO:0000256" key="2">
    <source>
        <dbReference type="PROSITE-ProRule" id="PRU00284"/>
    </source>
</evidence>
<dbReference type="SMART" id="SM00283">
    <property type="entry name" value="MA"/>
    <property type="match status" value="1"/>
</dbReference>
<dbReference type="InterPro" id="IPR004089">
    <property type="entry name" value="MCPsignal_dom"/>
</dbReference>
<proteinExistence type="predicted"/>
<dbReference type="OrthoDB" id="2542987at2"/>
<dbReference type="EMBL" id="SLWV01000002">
    <property type="protein sequence ID" value="TCO79381.1"/>
    <property type="molecule type" value="Genomic_DNA"/>
</dbReference>
<feature type="transmembrane region" description="Helical" evidence="3">
    <location>
        <begin position="223"/>
        <end position="244"/>
    </location>
</feature>
<gene>
    <name evidence="5" type="ORF">EV214_10299</name>
</gene>
<keyword evidence="1 2" id="KW-0807">Transducer</keyword>
<dbReference type="Pfam" id="PF00015">
    <property type="entry name" value="MCPsignal"/>
    <property type="match status" value="1"/>
</dbReference>
<keyword evidence="6" id="KW-1185">Reference proteome</keyword>
<comment type="caution">
    <text evidence="5">The sequence shown here is derived from an EMBL/GenBank/DDBJ whole genome shotgun (WGS) entry which is preliminary data.</text>
</comment>
<reference evidence="5 6" key="1">
    <citation type="submission" date="2019-03" db="EMBL/GenBank/DDBJ databases">
        <title>Genomic Encyclopedia of Type Strains, Phase IV (KMG-IV): sequencing the most valuable type-strain genomes for metagenomic binning, comparative biology and taxonomic classification.</title>
        <authorList>
            <person name="Goeker M."/>
        </authorList>
    </citation>
    <scope>NUCLEOTIDE SEQUENCE [LARGE SCALE GENOMIC DNA]</scope>
    <source>
        <strain evidence="5 6">DSM 102940</strain>
    </source>
</reference>